<dbReference type="InterPro" id="IPR037883">
    <property type="entry name" value="Knr4/Smi1-like_sf"/>
</dbReference>
<gene>
    <name evidence="2" type="ORF">ACFQ4H_10275</name>
</gene>
<dbReference type="Proteomes" id="UP001597260">
    <property type="component" value="Unassembled WGS sequence"/>
</dbReference>
<proteinExistence type="predicted"/>
<reference evidence="3" key="1">
    <citation type="journal article" date="2019" name="Int. J. Syst. Evol. Microbiol.">
        <title>The Global Catalogue of Microorganisms (GCM) 10K type strain sequencing project: providing services to taxonomists for standard genome sequencing and annotation.</title>
        <authorList>
            <consortium name="The Broad Institute Genomics Platform"/>
            <consortium name="The Broad Institute Genome Sequencing Center for Infectious Disease"/>
            <person name="Wu L."/>
            <person name="Ma J."/>
        </authorList>
    </citation>
    <scope>NUCLEOTIDE SEQUENCE [LARGE SCALE GENOMIC DNA]</scope>
    <source>
        <strain evidence="3">JCM 31037</strain>
    </source>
</reference>
<dbReference type="RefSeq" id="WP_377569569.1">
    <property type="nucleotide sequence ID" value="NZ_JBHTMP010000012.1"/>
</dbReference>
<evidence type="ECO:0000259" key="1">
    <source>
        <dbReference type="SMART" id="SM00860"/>
    </source>
</evidence>
<dbReference type="Gene3D" id="3.40.1580.10">
    <property type="entry name" value="SMI1/KNR4-like"/>
    <property type="match status" value="1"/>
</dbReference>
<protein>
    <submittedName>
        <fullName evidence="2">SMI1/KNR4 family protein</fullName>
    </submittedName>
</protein>
<dbReference type="InterPro" id="IPR018958">
    <property type="entry name" value="Knr4/Smi1-like_dom"/>
</dbReference>
<comment type="caution">
    <text evidence="2">The sequence shown here is derived from an EMBL/GenBank/DDBJ whole genome shotgun (WGS) entry which is preliminary data.</text>
</comment>
<dbReference type="SUPFAM" id="SSF160631">
    <property type="entry name" value="SMI1/KNR4-like"/>
    <property type="match status" value="1"/>
</dbReference>
<accession>A0ABW3YEK4</accession>
<evidence type="ECO:0000313" key="3">
    <source>
        <dbReference type="Proteomes" id="UP001597260"/>
    </source>
</evidence>
<feature type="domain" description="Knr4/Smi1-like" evidence="1">
    <location>
        <begin position="45"/>
        <end position="190"/>
    </location>
</feature>
<dbReference type="Pfam" id="PF09346">
    <property type="entry name" value="SMI1_KNR4"/>
    <property type="match status" value="1"/>
</dbReference>
<keyword evidence="3" id="KW-1185">Reference proteome</keyword>
<organism evidence="2 3">
    <name type="scientific">Micromonospora sonneratiae</name>
    <dbReference type="NCBI Taxonomy" id="1184706"/>
    <lineage>
        <taxon>Bacteria</taxon>
        <taxon>Bacillati</taxon>
        <taxon>Actinomycetota</taxon>
        <taxon>Actinomycetes</taxon>
        <taxon>Micromonosporales</taxon>
        <taxon>Micromonosporaceae</taxon>
        <taxon>Micromonospora</taxon>
    </lineage>
</organism>
<sequence>MTMRQEPELAERIGRVTRKLARAAAMPGEPVMFGVGSHRFQLGPPLSEDEVVAFERRHGVTLPADYRRFLTEIGHGGPGPYGGAGPGYGLLPLDGWNEALWVAEDDVLATPFPAEPGRGYRDWWAEVGLSDDDEPYRGVLALGHEGCGHFSVLVVTGAARGRVCSVPVHSSPSFSPDPDFLSWYERWLDAVLAGEQGFR</sequence>
<dbReference type="SMART" id="SM00860">
    <property type="entry name" value="SMI1_KNR4"/>
    <property type="match status" value="1"/>
</dbReference>
<name>A0ABW3YEK4_9ACTN</name>
<evidence type="ECO:0000313" key="2">
    <source>
        <dbReference type="EMBL" id="MFD1321473.1"/>
    </source>
</evidence>
<dbReference type="EMBL" id="JBHTMP010000012">
    <property type="protein sequence ID" value="MFD1321473.1"/>
    <property type="molecule type" value="Genomic_DNA"/>
</dbReference>